<proteinExistence type="predicted"/>
<evidence type="ECO:0000313" key="2">
    <source>
        <dbReference type="Proteomes" id="UP001054889"/>
    </source>
</evidence>
<name>A0AAV5D631_ELECO</name>
<reference evidence="1" key="1">
    <citation type="journal article" date="2018" name="DNA Res.">
        <title>Multiple hybrid de novo genome assembly of finger millet, an orphan allotetraploid crop.</title>
        <authorList>
            <person name="Hatakeyama M."/>
            <person name="Aluri S."/>
            <person name="Balachadran M.T."/>
            <person name="Sivarajan S.R."/>
            <person name="Patrignani A."/>
            <person name="Gruter S."/>
            <person name="Poveda L."/>
            <person name="Shimizu-Inatsugi R."/>
            <person name="Baeten J."/>
            <person name="Francoijs K.J."/>
            <person name="Nataraja K.N."/>
            <person name="Reddy Y.A.N."/>
            <person name="Phadnis S."/>
            <person name="Ravikumar R.L."/>
            <person name="Schlapbach R."/>
            <person name="Sreeman S.M."/>
            <person name="Shimizu K.K."/>
        </authorList>
    </citation>
    <scope>NUCLEOTIDE SEQUENCE</scope>
</reference>
<sequence length="170" mass="19126">MEHHALIVCGHAVLLRKAIKKSWELPSEERLRDGDIEWLLRLLTSLDAEQGSHLALLLWRTWQVRNEITHHENVSTIEGSVHFLRSYAESLHIAKQYPVDWSGNGKQKLNPGGRRRVEIVHSLTWKPPSEGWAKVNVDGAFSPNNGQGGVGVIIGYARGAVILTAWKVIF</sequence>
<dbReference type="EMBL" id="BQKI01000012">
    <property type="protein sequence ID" value="GJN05719.1"/>
    <property type="molecule type" value="Genomic_DNA"/>
</dbReference>
<accession>A0AAV5D631</accession>
<evidence type="ECO:0000313" key="1">
    <source>
        <dbReference type="EMBL" id="GJN05719.1"/>
    </source>
</evidence>
<comment type="caution">
    <text evidence="1">The sequence shown here is derived from an EMBL/GenBank/DDBJ whole genome shotgun (WGS) entry which is preliminary data.</text>
</comment>
<keyword evidence="2" id="KW-1185">Reference proteome</keyword>
<organism evidence="1 2">
    <name type="scientific">Eleusine coracana subsp. coracana</name>
    <dbReference type="NCBI Taxonomy" id="191504"/>
    <lineage>
        <taxon>Eukaryota</taxon>
        <taxon>Viridiplantae</taxon>
        <taxon>Streptophyta</taxon>
        <taxon>Embryophyta</taxon>
        <taxon>Tracheophyta</taxon>
        <taxon>Spermatophyta</taxon>
        <taxon>Magnoliopsida</taxon>
        <taxon>Liliopsida</taxon>
        <taxon>Poales</taxon>
        <taxon>Poaceae</taxon>
        <taxon>PACMAD clade</taxon>
        <taxon>Chloridoideae</taxon>
        <taxon>Cynodonteae</taxon>
        <taxon>Eleusininae</taxon>
        <taxon>Eleusine</taxon>
    </lineage>
</organism>
<dbReference type="AlphaFoldDB" id="A0AAV5D631"/>
<reference evidence="1" key="2">
    <citation type="submission" date="2021-12" db="EMBL/GenBank/DDBJ databases">
        <title>Resequencing data analysis of finger millet.</title>
        <authorList>
            <person name="Hatakeyama M."/>
            <person name="Aluri S."/>
            <person name="Balachadran M.T."/>
            <person name="Sivarajan S.R."/>
            <person name="Poveda L."/>
            <person name="Shimizu-Inatsugi R."/>
            <person name="Schlapbach R."/>
            <person name="Sreeman S.M."/>
            <person name="Shimizu K.K."/>
        </authorList>
    </citation>
    <scope>NUCLEOTIDE SEQUENCE</scope>
</reference>
<protein>
    <recommendedName>
        <fullName evidence="3">RNase H type-1 domain-containing protein</fullName>
    </recommendedName>
</protein>
<gene>
    <name evidence="1" type="primary">ga23378</name>
    <name evidence="1" type="ORF">PR202_ga23378</name>
</gene>
<evidence type="ECO:0008006" key="3">
    <source>
        <dbReference type="Google" id="ProtNLM"/>
    </source>
</evidence>
<dbReference type="Proteomes" id="UP001054889">
    <property type="component" value="Unassembled WGS sequence"/>
</dbReference>